<organism evidence="1 2">
    <name type="scientific">Luteimonas galliterrae</name>
    <dbReference type="NCBI Taxonomy" id="2940486"/>
    <lineage>
        <taxon>Bacteria</taxon>
        <taxon>Pseudomonadati</taxon>
        <taxon>Pseudomonadota</taxon>
        <taxon>Gammaproteobacteria</taxon>
        <taxon>Lysobacterales</taxon>
        <taxon>Lysobacteraceae</taxon>
        <taxon>Luteimonas</taxon>
    </lineage>
</organism>
<gene>
    <name evidence="1" type="ORF">M2650_14955</name>
</gene>
<dbReference type="EMBL" id="JAMBEP010000004">
    <property type="protein sequence ID" value="MCL1635922.1"/>
    <property type="molecule type" value="Genomic_DNA"/>
</dbReference>
<dbReference type="Proteomes" id="UP001431217">
    <property type="component" value="Unassembled WGS sequence"/>
</dbReference>
<evidence type="ECO:0000313" key="2">
    <source>
        <dbReference type="Proteomes" id="UP001431217"/>
    </source>
</evidence>
<sequence>MLIRFTVLAIDRDSGRNQGILVAAHTLRDEGPLTATEHVELNACLSWFNEHLPLPSLLGEAEHRRAISWFKSGALEAIQRMWSLKRLLDSHGCHVEVIRTADPGVIVYEDDWQVVAKPHKNQRFQR</sequence>
<keyword evidence="2" id="KW-1185">Reference proteome</keyword>
<proteinExistence type="predicted"/>
<comment type="caution">
    <text evidence="1">The sequence shown here is derived from an EMBL/GenBank/DDBJ whole genome shotgun (WGS) entry which is preliminary data.</text>
</comment>
<name>A0ABT0MM15_9GAMM</name>
<protein>
    <submittedName>
        <fullName evidence="1">Uncharacterized protein</fullName>
    </submittedName>
</protein>
<accession>A0ABT0MM15</accession>
<evidence type="ECO:0000313" key="1">
    <source>
        <dbReference type="EMBL" id="MCL1635922.1"/>
    </source>
</evidence>
<dbReference type="RefSeq" id="WP_249475884.1">
    <property type="nucleotide sequence ID" value="NZ_JAMBEP010000004.1"/>
</dbReference>
<reference evidence="1 2" key="1">
    <citation type="submission" date="2022-05" db="EMBL/GenBank/DDBJ databases">
        <title>Luteimonas sp. SX5, whole genome shotgun sequencing project.</title>
        <authorList>
            <person name="Zhao G."/>
            <person name="Shen L."/>
        </authorList>
    </citation>
    <scope>NUCLEOTIDE SEQUENCE [LARGE SCALE GENOMIC DNA]</scope>
    <source>
        <strain evidence="1 2">SX5</strain>
    </source>
</reference>